<reference evidence="5" key="1">
    <citation type="submission" date="2016-10" db="EMBL/GenBank/DDBJ databases">
        <authorList>
            <person name="Varghese N."/>
        </authorList>
    </citation>
    <scope>NUCLEOTIDE SEQUENCE [LARGE SCALE GENOMIC DNA]</scope>
    <source>
        <strain evidence="5">DSM 45096 / BCRC 16803 / CGMCC 4.1857 / CIP 109030 / JCM 12277 / KCTC 19219 / NBRC 100920 / 33214</strain>
    </source>
</reference>
<dbReference type="EMBL" id="FOAZ01000013">
    <property type="protein sequence ID" value="SEL78994.1"/>
    <property type="molecule type" value="Genomic_DNA"/>
</dbReference>
<gene>
    <name evidence="4" type="ORF">SAMN05414137_11337</name>
</gene>
<dbReference type="STRING" id="235985.SAMN05414137_11337"/>
<dbReference type="PANTHER" id="PTHR43479">
    <property type="entry name" value="ACREF/ENVCD OPERON REPRESSOR-RELATED"/>
    <property type="match status" value="1"/>
</dbReference>
<dbReference type="PANTHER" id="PTHR43479:SF7">
    <property type="entry name" value="TETR-FAMILY TRANSCRIPTIONAL REGULATOR"/>
    <property type="match status" value="1"/>
</dbReference>
<organism evidence="4 5">
    <name type="scientific">Streptacidiphilus jiangxiensis</name>
    <dbReference type="NCBI Taxonomy" id="235985"/>
    <lineage>
        <taxon>Bacteria</taxon>
        <taxon>Bacillati</taxon>
        <taxon>Actinomycetota</taxon>
        <taxon>Actinomycetes</taxon>
        <taxon>Kitasatosporales</taxon>
        <taxon>Streptomycetaceae</taxon>
        <taxon>Streptacidiphilus</taxon>
    </lineage>
</organism>
<proteinExistence type="predicted"/>
<keyword evidence="1 2" id="KW-0238">DNA-binding</keyword>
<protein>
    <submittedName>
        <fullName evidence="4">DNA-binding transcriptional regulator, AcrR family</fullName>
    </submittedName>
</protein>
<evidence type="ECO:0000256" key="1">
    <source>
        <dbReference type="ARBA" id="ARBA00023125"/>
    </source>
</evidence>
<evidence type="ECO:0000259" key="3">
    <source>
        <dbReference type="PROSITE" id="PS50977"/>
    </source>
</evidence>
<evidence type="ECO:0000256" key="2">
    <source>
        <dbReference type="PROSITE-ProRule" id="PRU00335"/>
    </source>
</evidence>
<dbReference type="InterPro" id="IPR001647">
    <property type="entry name" value="HTH_TetR"/>
</dbReference>
<name>A0A1H7T3Z6_STRJI</name>
<dbReference type="Proteomes" id="UP000183015">
    <property type="component" value="Unassembled WGS sequence"/>
</dbReference>
<dbReference type="GO" id="GO:0003677">
    <property type="term" value="F:DNA binding"/>
    <property type="evidence" value="ECO:0007669"/>
    <property type="project" value="UniProtKB-UniRule"/>
</dbReference>
<dbReference type="Gene3D" id="1.10.357.10">
    <property type="entry name" value="Tetracycline Repressor, domain 2"/>
    <property type="match status" value="1"/>
</dbReference>
<feature type="domain" description="HTH tetR-type" evidence="3">
    <location>
        <begin position="8"/>
        <end position="68"/>
    </location>
</feature>
<feature type="DNA-binding region" description="H-T-H motif" evidence="2">
    <location>
        <begin position="31"/>
        <end position="50"/>
    </location>
</feature>
<dbReference type="AlphaFoldDB" id="A0A1H7T3Z6"/>
<keyword evidence="5" id="KW-1185">Reference proteome</keyword>
<evidence type="ECO:0000313" key="5">
    <source>
        <dbReference type="Proteomes" id="UP000183015"/>
    </source>
</evidence>
<dbReference type="OrthoDB" id="268339at2"/>
<dbReference type="InterPro" id="IPR009057">
    <property type="entry name" value="Homeodomain-like_sf"/>
</dbReference>
<dbReference type="PROSITE" id="PS50977">
    <property type="entry name" value="HTH_TETR_2"/>
    <property type="match status" value="1"/>
</dbReference>
<sequence>MAEDRRTRRTRRSLRDGLVALVLERGYAGLTVEDITERADVARATFYSHYRDKDDLFTRVTTELLQELDERMHPLAEETEIGFTGKPLLELFRHAEQERDLYRVILRGEGDGKALRTFHDESVRRVAEVFTARAAHTGAEPRLPAELLARAWVGEQLAVLHWWLEQDPAPMPAEEATRMLLDLAVHGRFWASGYDAST</sequence>
<dbReference type="eggNOG" id="COG1309">
    <property type="taxonomic scope" value="Bacteria"/>
</dbReference>
<dbReference type="InterPro" id="IPR036271">
    <property type="entry name" value="Tet_transcr_reg_TetR-rel_C_sf"/>
</dbReference>
<dbReference type="PRINTS" id="PR00455">
    <property type="entry name" value="HTHTETR"/>
</dbReference>
<dbReference type="RefSeq" id="WP_042444080.1">
    <property type="nucleotide sequence ID" value="NZ_BBPN01000006.1"/>
</dbReference>
<evidence type="ECO:0000313" key="4">
    <source>
        <dbReference type="EMBL" id="SEL78994.1"/>
    </source>
</evidence>
<dbReference type="SUPFAM" id="SSF48498">
    <property type="entry name" value="Tetracyclin repressor-like, C-terminal domain"/>
    <property type="match status" value="1"/>
</dbReference>
<accession>A0A1H7T3Z6</accession>
<dbReference type="InterPro" id="IPR050624">
    <property type="entry name" value="HTH-type_Tx_Regulator"/>
</dbReference>
<dbReference type="SUPFAM" id="SSF46689">
    <property type="entry name" value="Homeodomain-like"/>
    <property type="match status" value="1"/>
</dbReference>
<dbReference type="Pfam" id="PF00440">
    <property type="entry name" value="TetR_N"/>
    <property type="match status" value="1"/>
</dbReference>